<dbReference type="AlphaFoldDB" id="A0A2S8EZB4"/>
<dbReference type="Pfam" id="PF00510">
    <property type="entry name" value="COX3"/>
    <property type="match status" value="1"/>
</dbReference>
<dbReference type="CDD" id="cd00386">
    <property type="entry name" value="Heme_Cu_Oxidase_III_like"/>
    <property type="match status" value="1"/>
</dbReference>
<feature type="transmembrane region" description="Helical" evidence="7">
    <location>
        <begin position="131"/>
        <end position="157"/>
    </location>
</feature>
<evidence type="ECO:0000256" key="6">
    <source>
        <dbReference type="RuleBase" id="RU003376"/>
    </source>
</evidence>
<organism evidence="9 10">
    <name type="scientific">Blastopirellula marina</name>
    <dbReference type="NCBI Taxonomy" id="124"/>
    <lineage>
        <taxon>Bacteria</taxon>
        <taxon>Pseudomonadati</taxon>
        <taxon>Planctomycetota</taxon>
        <taxon>Planctomycetia</taxon>
        <taxon>Pirellulales</taxon>
        <taxon>Pirellulaceae</taxon>
        <taxon>Blastopirellula</taxon>
    </lineage>
</organism>
<evidence type="ECO:0000256" key="7">
    <source>
        <dbReference type="SAM" id="Phobius"/>
    </source>
</evidence>
<accession>A0A2S8EZB4</accession>
<evidence type="ECO:0000256" key="1">
    <source>
        <dbReference type="ARBA" id="ARBA00004141"/>
    </source>
</evidence>
<dbReference type="PROSITE" id="PS50253">
    <property type="entry name" value="COX3"/>
    <property type="match status" value="1"/>
</dbReference>
<keyword evidence="3 6" id="KW-0812">Transmembrane</keyword>
<feature type="domain" description="Heme-copper oxidase subunit III family profile" evidence="8">
    <location>
        <begin position="1"/>
        <end position="197"/>
    </location>
</feature>
<feature type="transmembrane region" description="Helical" evidence="7">
    <location>
        <begin position="177"/>
        <end position="196"/>
    </location>
</feature>
<reference evidence="9 10" key="1">
    <citation type="submission" date="2018-02" db="EMBL/GenBank/DDBJ databases">
        <title>Comparative genomes isolates from brazilian mangrove.</title>
        <authorList>
            <person name="Araujo J.E."/>
            <person name="Taketani R.G."/>
            <person name="Silva M.C.P."/>
            <person name="Loureco M.V."/>
            <person name="Andreote F.D."/>
        </authorList>
    </citation>
    <scope>NUCLEOTIDE SEQUENCE [LARGE SCALE GENOMIC DNA]</scope>
    <source>
        <strain evidence="9 10">HEX-2 MGV</strain>
    </source>
</reference>
<comment type="similarity">
    <text evidence="2 6">Belongs to the cytochrome c oxidase subunit 3 family.</text>
</comment>
<feature type="transmembrane region" description="Helical" evidence="7">
    <location>
        <begin position="93"/>
        <end position="111"/>
    </location>
</feature>
<dbReference type="PANTHER" id="PTHR11403:SF10">
    <property type="entry name" value="CYTOCHROME C OXIDASE"/>
    <property type="match status" value="1"/>
</dbReference>
<dbReference type="Gene3D" id="1.20.120.80">
    <property type="entry name" value="Cytochrome c oxidase, subunit III, four-helix bundle"/>
    <property type="match status" value="1"/>
</dbReference>
<evidence type="ECO:0000313" key="10">
    <source>
        <dbReference type="Proteomes" id="UP000240009"/>
    </source>
</evidence>
<gene>
    <name evidence="9" type="ORF">C5Y96_25365</name>
</gene>
<dbReference type="EMBL" id="PUIA01000085">
    <property type="protein sequence ID" value="PQO25237.1"/>
    <property type="molecule type" value="Genomic_DNA"/>
</dbReference>
<dbReference type="SUPFAM" id="SSF81452">
    <property type="entry name" value="Cytochrome c oxidase subunit III-like"/>
    <property type="match status" value="1"/>
</dbReference>
<dbReference type="GO" id="GO:0005886">
    <property type="term" value="C:plasma membrane"/>
    <property type="evidence" value="ECO:0007669"/>
    <property type="project" value="UniProtKB-SubCell"/>
</dbReference>
<evidence type="ECO:0000259" key="8">
    <source>
        <dbReference type="PROSITE" id="PS50253"/>
    </source>
</evidence>
<sequence length="197" mass="22072">MLRNSFTAMSMRRDEYQAKFGFALFIASLTMFFLASLAAYGIIRGSSGAPAISIGSFPLSLVASTISMFGVSFAMHKAVANVRRERQIPFRRWLIAAAVISIVFLVFQSMGLHALLDMHRLALEDGVTKQFGLMFFLVLVHALHVVGGISFLSGVLVRARHDAYDHEKHWTVDICALYWHFLDVVWIVMLATFLLGR</sequence>
<feature type="transmembrane region" description="Helical" evidence="7">
    <location>
        <begin position="20"/>
        <end position="43"/>
    </location>
</feature>
<dbReference type="InterPro" id="IPR024791">
    <property type="entry name" value="Cyt_c/ubiquinol_Oxase_su3"/>
</dbReference>
<dbReference type="InterPro" id="IPR013833">
    <property type="entry name" value="Cyt_c_oxidase_su3_a-hlx"/>
</dbReference>
<comment type="caution">
    <text evidence="9">The sequence shown here is derived from an EMBL/GenBank/DDBJ whole genome shotgun (WGS) entry which is preliminary data.</text>
</comment>
<dbReference type="InterPro" id="IPR000298">
    <property type="entry name" value="Cyt_c_oxidase-like_su3"/>
</dbReference>
<evidence type="ECO:0000313" key="9">
    <source>
        <dbReference type="EMBL" id="PQO25237.1"/>
    </source>
</evidence>
<dbReference type="PANTHER" id="PTHR11403">
    <property type="entry name" value="CYTOCHROME C OXIDASE SUBUNIT III"/>
    <property type="match status" value="1"/>
</dbReference>
<feature type="transmembrane region" description="Helical" evidence="7">
    <location>
        <begin position="49"/>
        <end position="73"/>
    </location>
</feature>
<keyword evidence="5 7" id="KW-0472">Membrane</keyword>
<name>A0A2S8EZB4_9BACT</name>
<dbReference type="GO" id="GO:0004129">
    <property type="term" value="F:cytochrome-c oxidase activity"/>
    <property type="evidence" value="ECO:0007669"/>
    <property type="project" value="InterPro"/>
</dbReference>
<evidence type="ECO:0000256" key="4">
    <source>
        <dbReference type="ARBA" id="ARBA00022989"/>
    </source>
</evidence>
<dbReference type="InterPro" id="IPR035973">
    <property type="entry name" value="Cyt_c_oxidase_su3-like_sf"/>
</dbReference>
<evidence type="ECO:0000256" key="2">
    <source>
        <dbReference type="ARBA" id="ARBA00010581"/>
    </source>
</evidence>
<dbReference type="GO" id="GO:0019646">
    <property type="term" value="P:aerobic electron transport chain"/>
    <property type="evidence" value="ECO:0007669"/>
    <property type="project" value="InterPro"/>
</dbReference>
<keyword evidence="4 7" id="KW-1133">Transmembrane helix</keyword>
<evidence type="ECO:0000256" key="5">
    <source>
        <dbReference type="ARBA" id="ARBA00023136"/>
    </source>
</evidence>
<protein>
    <submittedName>
        <fullName evidence="9">Cytochrome C oxidase subunit III</fullName>
    </submittedName>
</protein>
<dbReference type="Proteomes" id="UP000240009">
    <property type="component" value="Unassembled WGS sequence"/>
</dbReference>
<evidence type="ECO:0000256" key="3">
    <source>
        <dbReference type="ARBA" id="ARBA00022692"/>
    </source>
</evidence>
<proteinExistence type="inferred from homology"/>
<comment type="subcellular location">
    <subcellularLocation>
        <location evidence="6">Cell membrane</location>
        <topology evidence="6">Multi-pass membrane protein</topology>
    </subcellularLocation>
    <subcellularLocation>
        <location evidence="1">Membrane</location>
        <topology evidence="1">Multi-pass membrane protein</topology>
    </subcellularLocation>
</comment>